<dbReference type="PANTHER" id="PTHR46961:SF20">
    <property type="entry name" value="LOW QUALITY PROTEIN: DYNEIN BETA CHAIN, CILIARY-LIKE"/>
    <property type="match status" value="1"/>
</dbReference>
<reference evidence="2" key="1">
    <citation type="submission" date="2018-11" db="EMBL/GenBank/DDBJ databases">
        <authorList>
            <consortium name="Pathogen Informatics"/>
        </authorList>
    </citation>
    <scope>NUCLEOTIDE SEQUENCE</scope>
</reference>
<dbReference type="GO" id="GO:0030286">
    <property type="term" value="C:dynein complex"/>
    <property type="evidence" value="ECO:0007669"/>
    <property type="project" value="InterPro"/>
</dbReference>
<dbReference type="Gene3D" id="1.20.1270.280">
    <property type="match status" value="1"/>
</dbReference>
<evidence type="ECO:0000313" key="3">
    <source>
        <dbReference type="Proteomes" id="UP000784294"/>
    </source>
</evidence>
<gene>
    <name evidence="2" type="ORF">PXEA_LOCUS27720</name>
</gene>
<dbReference type="InterPro" id="IPR043160">
    <property type="entry name" value="Dynein_C_barrel"/>
</dbReference>
<organism evidence="2 3">
    <name type="scientific">Protopolystoma xenopodis</name>
    <dbReference type="NCBI Taxonomy" id="117903"/>
    <lineage>
        <taxon>Eukaryota</taxon>
        <taxon>Metazoa</taxon>
        <taxon>Spiralia</taxon>
        <taxon>Lophotrochozoa</taxon>
        <taxon>Platyhelminthes</taxon>
        <taxon>Monogenea</taxon>
        <taxon>Polyopisthocotylea</taxon>
        <taxon>Polystomatidea</taxon>
        <taxon>Polystomatidae</taxon>
        <taxon>Protopolystoma</taxon>
    </lineage>
</organism>
<protein>
    <recommendedName>
        <fullName evidence="1">Dynein heavy chain C-terminal domain-containing protein</fullName>
    </recommendedName>
</protein>
<dbReference type="Proteomes" id="UP000784294">
    <property type="component" value="Unassembled WGS sequence"/>
</dbReference>
<dbReference type="AlphaFoldDB" id="A0A3S5ADM7"/>
<dbReference type="OrthoDB" id="10251809at2759"/>
<name>A0A3S5ADM7_9PLAT</name>
<dbReference type="EMBL" id="CAAALY010247329">
    <property type="protein sequence ID" value="VEL34280.1"/>
    <property type="molecule type" value="Genomic_DNA"/>
</dbReference>
<sequence length="172" mass="19615">MGLWYSDLLSRVKELDAWTQDMSLPGSVWLGGLFNPQSFLTAVMQQTARKMEWPLDKMCISVEVTKKWSEEMGCAPREGAYVHGLYVEGARWDMSAGSITESRNKELTPLVPVILLRSVTVDRQESRVAQMYACPLYKTKTRGPTFVWTFHMRTRDKPARWILGGVALLLQV</sequence>
<dbReference type="Gene3D" id="3.10.490.20">
    <property type="match status" value="1"/>
</dbReference>
<keyword evidence="3" id="KW-1185">Reference proteome</keyword>
<proteinExistence type="predicted"/>
<dbReference type="FunFam" id="3.10.490.20:FF:000002">
    <property type="entry name" value="Dynein axonemal heavy chain 17"/>
    <property type="match status" value="1"/>
</dbReference>
<dbReference type="Pfam" id="PF18199">
    <property type="entry name" value="Dynein_C"/>
    <property type="match status" value="1"/>
</dbReference>
<accession>A0A3S5ADM7</accession>
<dbReference type="InterPro" id="IPR041228">
    <property type="entry name" value="Dynein_C"/>
</dbReference>
<dbReference type="GO" id="GO:0051959">
    <property type="term" value="F:dynein light intermediate chain binding"/>
    <property type="evidence" value="ECO:0007669"/>
    <property type="project" value="InterPro"/>
</dbReference>
<evidence type="ECO:0000259" key="1">
    <source>
        <dbReference type="Pfam" id="PF18199"/>
    </source>
</evidence>
<dbReference type="InterPro" id="IPR026983">
    <property type="entry name" value="DHC"/>
</dbReference>
<dbReference type="GO" id="GO:0007018">
    <property type="term" value="P:microtubule-based movement"/>
    <property type="evidence" value="ECO:0007669"/>
    <property type="project" value="InterPro"/>
</dbReference>
<feature type="domain" description="Dynein heavy chain C-terminal" evidence="1">
    <location>
        <begin position="2"/>
        <end position="170"/>
    </location>
</feature>
<comment type="caution">
    <text evidence="2">The sequence shown here is derived from an EMBL/GenBank/DDBJ whole genome shotgun (WGS) entry which is preliminary data.</text>
</comment>
<dbReference type="GO" id="GO:0045505">
    <property type="term" value="F:dynein intermediate chain binding"/>
    <property type="evidence" value="ECO:0007669"/>
    <property type="project" value="InterPro"/>
</dbReference>
<dbReference type="PANTHER" id="PTHR46961">
    <property type="entry name" value="DYNEIN HEAVY CHAIN 1, AXONEMAL-LIKE PROTEIN"/>
    <property type="match status" value="1"/>
</dbReference>
<evidence type="ECO:0000313" key="2">
    <source>
        <dbReference type="EMBL" id="VEL34280.1"/>
    </source>
</evidence>